<proteinExistence type="predicted"/>
<evidence type="ECO:0000313" key="3">
    <source>
        <dbReference type="EMBL" id="KIY67054.1"/>
    </source>
</evidence>
<dbReference type="AlphaFoldDB" id="A0A0D7BA66"/>
<accession>A0A0D7BA66</accession>
<evidence type="ECO:0000256" key="2">
    <source>
        <dbReference type="SAM" id="Phobius"/>
    </source>
</evidence>
<dbReference type="EMBL" id="KN880536">
    <property type="protein sequence ID" value="KIY67054.1"/>
    <property type="molecule type" value="Genomic_DNA"/>
</dbReference>
<protein>
    <submittedName>
        <fullName evidence="3">Uncharacterized protein</fullName>
    </submittedName>
</protein>
<sequence length="302" mass="33113">MNTWNSWTRPPPPTGAPPTYALAVRRNLRPVVMFCATISGLWALFSAIGEFRSISAANDTNHSSLVMFAIIMGALHLAVTLVEVFGLVSVFTQRIPLVRIYAMMSAFSILLVLGAGIVRVIMHFSKKSDIIAECTTLSTEDDVYFYPYGFWGPVSHTTIDEKDAQNWCSREWSHDSWADIVSLLITLGLAGFFTVVAFSYYRQLLDPNASRMTVPANAPPQHYNPPYNASVPNLPYNQQWAAPPPPQGWAAPQGPPPNWHEDVAANDSKPPGYTGGGFGYGASDSKDDFGAHDPFADANARK</sequence>
<gene>
    <name evidence="3" type="ORF">CYLTODRAFT_397812</name>
</gene>
<feature type="transmembrane region" description="Helical" evidence="2">
    <location>
        <begin position="100"/>
        <end position="122"/>
    </location>
</feature>
<keyword evidence="4" id="KW-1185">Reference proteome</keyword>
<keyword evidence="2" id="KW-0812">Transmembrane</keyword>
<dbReference type="OrthoDB" id="3352285at2759"/>
<evidence type="ECO:0000313" key="4">
    <source>
        <dbReference type="Proteomes" id="UP000054007"/>
    </source>
</evidence>
<keyword evidence="2" id="KW-0472">Membrane</keyword>
<reference evidence="3 4" key="1">
    <citation type="journal article" date="2015" name="Fungal Genet. Biol.">
        <title>Evolution of novel wood decay mechanisms in Agaricales revealed by the genome sequences of Fistulina hepatica and Cylindrobasidium torrendii.</title>
        <authorList>
            <person name="Floudas D."/>
            <person name="Held B.W."/>
            <person name="Riley R."/>
            <person name="Nagy L.G."/>
            <person name="Koehler G."/>
            <person name="Ransdell A.S."/>
            <person name="Younus H."/>
            <person name="Chow J."/>
            <person name="Chiniquy J."/>
            <person name="Lipzen A."/>
            <person name="Tritt A."/>
            <person name="Sun H."/>
            <person name="Haridas S."/>
            <person name="LaButti K."/>
            <person name="Ohm R.A."/>
            <person name="Kues U."/>
            <person name="Blanchette R.A."/>
            <person name="Grigoriev I.V."/>
            <person name="Minto R.E."/>
            <person name="Hibbett D.S."/>
        </authorList>
    </citation>
    <scope>NUCLEOTIDE SEQUENCE [LARGE SCALE GENOMIC DNA]</scope>
    <source>
        <strain evidence="3 4">FP15055 ss-10</strain>
    </source>
</reference>
<feature type="region of interest" description="Disordered" evidence="1">
    <location>
        <begin position="234"/>
        <end position="302"/>
    </location>
</feature>
<evidence type="ECO:0000256" key="1">
    <source>
        <dbReference type="SAM" id="MobiDB-lite"/>
    </source>
</evidence>
<dbReference type="Proteomes" id="UP000054007">
    <property type="component" value="Unassembled WGS sequence"/>
</dbReference>
<feature type="compositionally biased region" description="Basic and acidic residues" evidence="1">
    <location>
        <begin position="284"/>
        <end position="302"/>
    </location>
</feature>
<organism evidence="3 4">
    <name type="scientific">Cylindrobasidium torrendii FP15055 ss-10</name>
    <dbReference type="NCBI Taxonomy" id="1314674"/>
    <lineage>
        <taxon>Eukaryota</taxon>
        <taxon>Fungi</taxon>
        <taxon>Dikarya</taxon>
        <taxon>Basidiomycota</taxon>
        <taxon>Agaricomycotina</taxon>
        <taxon>Agaricomycetes</taxon>
        <taxon>Agaricomycetidae</taxon>
        <taxon>Agaricales</taxon>
        <taxon>Marasmiineae</taxon>
        <taxon>Physalacriaceae</taxon>
        <taxon>Cylindrobasidium</taxon>
    </lineage>
</organism>
<feature type="transmembrane region" description="Helical" evidence="2">
    <location>
        <begin position="180"/>
        <end position="201"/>
    </location>
</feature>
<feature type="transmembrane region" description="Helical" evidence="2">
    <location>
        <begin position="65"/>
        <end position="88"/>
    </location>
</feature>
<feature type="compositionally biased region" description="Pro residues" evidence="1">
    <location>
        <begin position="242"/>
        <end position="258"/>
    </location>
</feature>
<name>A0A0D7BA66_9AGAR</name>
<keyword evidence="2" id="KW-1133">Transmembrane helix</keyword>
<feature type="transmembrane region" description="Helical" evidence="2">
    <location>
        <begin position="28"/>
        <end position="45"/>
    </location>
</feature>